<feature type="binding site" evidence="15">
    <location>
        <position position="153"/>
    </location>
    <ligand>
        <name>DNA</name>
        <dbReference type="ChEBI" id="CHEBI:16991"/>
    </ligand>
</feature>
<evidence type="ECO:0000256" key="1">
    <source>
        <dbReference type="ARBA" id="ARBA00001668"/>
    </source>
</evidence>
<evidence type="ECO:0000256" key="8">
    <source>
        <dbReference type="ARBA" id="ARBA00022833"/>
    </source>
</evidence>
<feature type="active site" description="Proton donor; for beta-elimination activity" evidence="15">
    <location>
        <position position="58"/>
    </location>
</feature>
<dbReference type="SUPFAM" id="SSF46946">
    <property type="entry name" value="S13-like H2TH domain"/>
    <property type="match status" value="1"/>
</dbReference>
<evidence type="ECO:0000256" key="10">
    <source>
        <dbReference type="ARBA" id="ARBA00023204"/>
    </source>
</evidence>
<dbReference type="SMART" id="SM00898">
    <property type="entry name" value="Fapy_DNA_glyco"/>
    <property type="match status" value="1"/>
</dbReference>
<reference evidence="18 19" key="1">
    <citation type="submission" date="2021-03" db="EMBL/GenBank/DDBJ databases">
        <title>The complete genome sequence of Acetobacter suratthaniensis TBRC 1719.</title>
        <authorList>
            <person name="Charoenyingcharoen P."/>
            <person name="Yukphan P."/>
        </authorList>
    </citation>
    <scope>NUCLEOTIDE SEQUENCE [LARGE SCALE GENOMIC DNA]</scope>
    <source>
        <strain evidence="18 19">TBRC 1719</strain>
    </source>
</reference>
<feature type="binding site" evidence="15">
    <location>
        <position position="91"/>
    </location>
    <ligand>
        <name>DNA</name>
        <dbReference type="ChEBI" id="CHEBI:16991"/>
    </ligand>
</feature>
<comment type="cofactor">
    <cofactor evidence="15">
        <name>Zn(2+)</name>
        <dbReference type="ChEBI" id="CHEBI:29105"/>
    </cofactor>
    <text evidence="15">Binds 1 zinc ion per subunit.</text>
</comment>
<evidence type="ECO:0000256" key="13">
    <source>
        <dbReference type="ARBA" id="ARBA00023295"/>
    </source>
</evidence>
<feature type="domain" description="Formamidopyrimidine-DNA glycosylase catalytic" evidence="17">
    <location>
        <begin position="2"/>
        <end position="113"/>
    </location>
</feature>
<dbReference type="InterPro" id="IPR010979">
    <property type="entry name" value="Ribosomal_uS13-like_H2TH"/>
</dbReference>
<evidence type="ECO:0000313" key="19">
    <source>
        <dbReference type="Proteomes" id="UP000664399"/>
    </source>
</evidence>
<comment type="catalytic activity">
    <reaction evidence="1 15">
        <text>Hydrolysis of DNA containing ring-opened 7-methylguanine residues, releasing 2,6-diamino-4-hydroxy-5-(N-methyl)formamidopyrimidine.</text>
        <dbReference type="EC" id="3.2.2.23"/>
    </reaction>
</comment>
<gene>
    <name evidence="15 18" type="primary">mutM</name>
    <name evidence="15" type="synonym">fpg</name>
    <name evidence="18" type="ORF">J2D75_03315</name>
</gene>
<dbReference type="Proteomes" id="UP000664399">
    <property type="component" value="Unassembled WGS sequence"/>
</dbReference>
<evidence type="ECO:0000256" key="4">
    <source>
        <dbReference type="ARBA" id="ARBA00022723"/>
    </source>
</evidence>
<evidence type="ECO:0000256" key="7">
    <source>
        <dbReference type="ARBA" id="ARBA00022801"/>
    </source>
</evidence>
<dbReference type="Gene3D" id="3.20.190.10">
    <property type="entry name" value="MutM-like, N-terminal"/>
    <property type="match status" value="1"/>
</dbReference>
<keyword evidence="12 15" id="KW-0511">Multifunctional enzyme</keyword>
<keyword evidence="11 15" id="KW-0456">Lyase</keyword>
<dbReference type="PROSITE" id="PS51068">
    <property type="entry name" value="FPG_CAT"/>
    <property type="match status" value="1"/>
</dbReference>
<dbReference type="HAMAP" id="MF_00103">
    <property type="entry name" value="Fapy_DNA_glycosyl"/>
    <property type="match status" value="1"/>
</dbReference>
<evidence type="ECO:0000256" key="6">
    <source>
        <dbReference type="ARBA" id="ARBA00022771"/>
    </source>
</evidence>
<proteinExistence type="inferred from homology"/>
<feature type="domain" description="FPG-type" evidence="16">
    <location>
        <begin position="238"/>
        <end position="277"/>
    </location>
</feature>
<evidence type="ECO:0000256" key="3">
    <source>
        <dbReference type="ARBA" id="ARBA00011245"/>
    </source>
</evidence>
<dbReference type="GO" id="GO:0140078">
    <property type="term" value="F:class I DNA-(apurinic or apyrimidinic site) endonuclease activity"/>
    <property type="evidence" value="ECO:0007669"/>
    <property type="project" value="UniProtKB-EC"/>
</dbReference>
<dbReference type="Pfam" id="PF01149">
    <property type="entry name" value="Fapy_DNA_glyco"/>
    <property type="match status" value="1"/>
</dbReference>
<evidence type="ECO:0000259" key="16">
    <source>
        <dbReference type="PROSITE" id="PS51066"/>
    </source>
</evidence>
<feature type="active site" description="Schiff-base intermediate with DNA" evidence="15">
    <location>
        <position position="2"/>
    </location>
</feature>
<comment type="similarity">
    <text evidence="2 15">Belongs to the FPG family.</text>
</comment>
<evidence type="ECO:0000256" key="5">
    <source>
        <dbReference type="ARBA" id="ARBA00022763"/>
    </source>
</evidence>
<evidence type="ECO:0000256" key="15">
    <source>
        <dbReference type="HAMAP-Rule" id="MF_00103"/>
    </source>
</evidence>
<dbReference type="EC" id="3.2.2.23" evidence="15"/>
<evidence type="ECO:0000256" key="12">
    <source>
        <dbReference type="ARBA" id="ARBA00023268"/>
    </source>
</evidence>
<comment type="subunit">
    <text evidence="3 15">Monomer.</text>
</comment>
<evidence type="ECO:0000256" key="11">
    <source>
        <dbReference type="ARBA" id="ARBA00023239"/>
    </source>
</evidence>
<dbReference type="RefSeq" id="WP_207852637.1">
    <property type="nucleotide sequence ID" value="NZ_JAFVMG010000001.1"/>
</dbReference>
<dbReference type="NCBIfam" id="NF002211">
    <property type="entry name" value="PRK01103.1"/>
    <property type="match status" value="1"/>
</dbReference>
<feature type="active site" description="Proton donor; for delta-elimination activity" evidence="15">
    <location>
        <position position="267"/>
    </location>
</feature>
<comment type="function">
    <text evidence="15">Involved in base excision repair of DNA damaged by oxidation or by mutagenic agents. Acts as DNA glycosylase that recognizes and removes damaged bases. Has a preference for oxidized purines, such as 7,8-dihydro-8-oxoguanine (8-oxoG). Has AP (apurinic/apyrimidinic) lyase activity and introduces nicks in the DNA strand. Cleaves the DNA backbone by beta-delta elimination to generate a single-strand break at the site of the removed base with both 3'- and 5'-phosphates.</text>
</comment>
<dbReference type="CDD" id="cd08966">
    <property type="entry name" value="EcFpg-like_N"/>
    <property type="match status" value="1"/>
</dbReference>
<comment type="caution">
    <text evidence="18">The sequence shown here is derived from an EMBL/GenBank/DDBJ whole genome shotgun (WGS) entry which is preliminary data.</text>
</comment>
<keyword evidence="6 15" id="KW-0863">Zinc-finger</keyword>
<dbReference type="Gene3D" id="1.10.8.50">
    <property type="match status" value="1"/>
</dbReference>
<keyword evidence="13 15" id="KW-0326">Glycosidase</keyword>
<dbReference type="PANTHER" id="PTHR22993">
    <property type="entry name" value="FORMAMIDOPYRIMIDINE-DNA GLYCOSYLASE"/>
    <property type="match status" value="1"/>
</dbReference>
<dbReference type="InterPro" id="IPR035937">
    <property type="entry name" value="FPG_N"/>
</dbReference>
<evidence type="ECO:0000313" key="18">
    <source>
        <dbReference type="EMBL" id="MBO1327507.1"/>
    </source>
</evidence>
<keyword evidence="7 15" id="KW-0378">Hydrolase</keyword>
<feature type="binding site" evidence="15">
    <location>
        <position position="110"/>
    </location>
    <ligand>
        <name>DNA</name>
        <dbReference type="ChEBI" id="CHEBI:16991"/>
    </ligand>
</feature>
<dbReference type="EC" id="4.2.99.18" evidence="15"/>
<dbReference type="EMBL" id="JAFVMG010000001">
    <property type="protein sequence ID" value="MBO1327507.1"/>
    <property type="molecule type" value="Genomic_DNA"/>
</dbReference>
<evidence type="ECO:0000256" key="14">
    <source>
        <dbReference type="ARBA" id="ARBA00044632"/>
    </source>
</evidence>
<dbReference type="Pfam" id="PF06831">
    <property type="entry name" value="H2TH"/>
    <property type="match status" value="1"/>
</dbReference>
<feature type="active site" description="Proton donor" evidence="15">
    <location>
        <position position="3"/>
    </location>
</feature>
<dbReference type="PANTHER" id="PTHR22993:SF9">
    <property type="entry name" value="FORMAMIDOPYRIMIDINE-DNA GLYCOSYLASE"/>
    <property type="match status" value="1"/>
</dbReference>
<keyword evidence="19" id="KW-1185">Reference proteome</keyword>
<dbReference type="InterPro" id="IPR012319">
    <property type="entry name" value="FPG_cat"/>
</dbReference>
<keyword evidence="10 15" id="KW-0234">DNA repair</keyword>
<dbReference type="GO" id="GO:0008534">
    <property type="term" value="F:oxidized purine nucleobase lesion DNA N-glycosylase activity"/>
    <property type="evidence" value="ECO:0007669"/>
    <property type="project" value="UniProtKB-EC"/>
</dbReference>
<dbReference type="InterPro" id="IPR015886">
    <property type="entry name" value="H2TH_FPG"/>
</dbReference>
<evidence type="ECO:0000256" key="9">
    <source>
        <dbReference type="ARBA" id="ARBA00023125"/>
    </source>
</evidence>
<dbReference type="SUPFAM" id="SSF57716">
    <property type="entry name" value="Glucocorticoid receptor-like (DNA-binding domain)"/>
    <property type="match status" value="1"/>
</dbReference>
<dbReference type="SUPFAM" id="SSF81624">
    <property type="entry name" value="N-terminal domain of MutM-like DNA repair proteins"/>
    <property type="match status" value="1"/>
</dbReference>
<name>A0ABS3LKD9_9PROT</name>
<comment type="catalytic activity">
    <reaction evidence="14 15">
        <text>2'-deoxyribonucleotide-(2'-deoxyribose 5'-phosphate)-2'-deoxyribonucleotide-DNA = a 3'-end 2'-deoxyribonucleotide-(2,3-dehydro-2,3-deoxyribose 5'-phosphate)-DNA + a 5'-end 5'-phospho-2'-deoxyribonucleoside-DNA + H(+)</text>
        <dbReference type="Rhea" id="RHEA:66592"/>
        <dbReference type="Rhea" id="RHEA-COMP:13180"/>
        <dbReference type="Rhea" id="RHEA-COMP:16897"/>
        <dbReference type="Rhea" id="RHEA-COMP:17067"/>
        <dbReference type="ChEBI" id="CHEBI:15378"/>
        <dbReference type="ChEBI" id="CHEBI:136412"/>
        <dbReference type="ChEBI" id="CHEBI:157695"/>
        <dbReference type="ChEBI" id="CHEBI:167181"/>
        <dbReference type="EC" id="4.2.99.18"/>
    </reaction>
</comment>
<dbReference type="SMART" id="SM01232">
    <property type="entry name" value="H2TH"/>
    <property type="match status" value="1"/>
</dbReference>
<dbReference type="PROSITE" id="PS51066">
    <property type="entry name" value="ZF_FPG_2"/>
    <property type="match status" value="1"/>
</dbReference>
<keyword evidence="5 15" id="KW-0227">DNA damage</keyword>
<organism evidence="18 19">
    <name type="scientific">Acetobacter suratthaniensis</name>
    <dbReference type="NCBI Taxonomy" id="1502841"/>
    <lineage>
        <taxon>Bacteria</taxon>
        <taxon>Pseudomonadati</taxon>
        <taxon>Pseudomonadota</taxon>
        <taxon>Alphaproteobacteria</taxon>
        <taxon>Acetobacterales</taxon>
        <taxon>Acetobacteraceae</taxon>
        <taxon>Acetobacter</taxon>
    </lineage>
</organism>
<sequence>MPELPEVETVMRGMSNALQNRVIHHATVHRHDLRWRIPANFSQTVSGRCILGFRRRGKYILVRLSGEVSILLHLGMSGKIVLDSESTPAPHEHVTFLMREGDRVAYVDPRRFGALGLVETAVEDTHPLLRGMGPEPLGPDFTTTALLNACAGRKAPLKSVLLDQKIVAGLGNIYVAEALYRADLHPACPAQALTRPAAGRLVKAIRAVLHEAVEAGGSSLRDYVRPEGDMGYFQHAWRVYGREGEPCPRCPGPPACAGVQRMTQSGRSSFYCPLHQKNG</sequence>
<keyword evidence="8 15" id="KW-0862">Zinc</keyword>
<dbReference type="InterPro" id="IPR000214">
    <property type="entry name" value="Znf_DNA_glyclase/AP_lyase"/>
</dbReference>
<keyword evidence="9 15" id="KW-0238">DNA-binding</keyword>
<dbReference type="InterPro" id="IPR020629">
    <property type="entry name" value="FPG_Glyclase"/>
</dbReference>
<evidence type="ECO:0000256" key="2">
    <source>
        <dbReference type="ARBA" id="ARBA00009409"/>
    </source>
</evidence>
<evidence type="ECO:0000259" key="17">
    <source>
        <dbReference type="PROSITE" id="PS51068"/>
    </source>
</evidence>
<keyword evidence="4 15" id="KW-0479">Metal-binding</keyword>
<accession>A0ABS3LKD9</accession>
<dbReference type="NCBIfam" id="TIGR00577">
    <property type="entry name" value="fpg"/>
    <property type="match status" value="1"/>
</dbReference>
<protein>
    <recommendedName>
        <fullName evidence="15">Formamidopyrimidine-DNA glycosylase</fullName>
        <shortName evidence="15">Fapy-DNA glycosylase</shortName>
        <ecNumber evidence="15">3.2.2.23</ecNumber>
    </recommendedName>
    <alternativeName>
        <fullName evidence="15">DNA-(apurinic or apyrimidinic site) lyase MutM</fullName>
        <shortName evidence="15">AP lyase MutM</shortName>
        <ecNumber evidence="15">4.2.99.18</ecNumber>
    </alternativeName>
</protein>